<dbReference type="Proteomes" id="UP000007494">
    <property type="component" value="Chromosome IX"/>
</dbReference>
<dbReference type="RefSeq" id="XP_003880901.1">
    <property type="nucleotide sequence ID" value="XM_003880852.1"/>
</dbReference>
<evidence type="ECO:0000256" key="1">
    <source>
        <dbReference type="SAM" id="MobiDB-lite"/>
    </source>
</evidence>
<protein>
    <submittedName>
        <fullName evidence="2">Uncharacterized protein</fullName>
    </submittedName>
</protein>
<feature type="compositionally biased region" description="Basic and acidic residues" evidence="1">
    <location>
        <begin position="1"/>
        <end position="16"/>
    </location>
</feature>
<evidence type="ECO:0000313" key="3">
    <source>
        <dbReference type="Proteomes" id="UP000007494"/>
    </source>
</evidence>
<keyword evidence="3" id="KW-1185">Reference proteome</keyword>
<organism evidence="2 3">
    <name type="scientific">Neospora caninum (strain Liverpool)</name>
    <dbReference type="NCBI Taxonomy" id="572307"/>
    <lineage>
        <taxon>Eukaryota</taxon>
        <taxon>Sar</taxon>
        <taxon>Alveolata</taxon>
        <taxon>Apicomplexa</taxon>
        <taxon>Conoidasida</taxon>
        <taxon>Coccidia</taxon>
        <taxon>Eucoccidiorida</taxon>
        <taxon>Eimeriorina</taxon>
        <taxon>Sarcocystidae</taxon>
        <taxon>Neospora</taxon>
    </lineage>
</organism>
<accession>F0VB46</accession>
<dbReference type="AlphaFoldDB" id="F0VB46"/>
<feature type="compositionally biased region" description="Acidic residues" evidence="1">
    <location>
        <begin position="31"/>
        <end position="40"/>
    </location>
</feature>
<dbReference type="EMBL" id="FR823385">
    <property type="protein sequence ID" value="CBZ50868.1"/>
    <property type="molecule type" value="Genomic_DNA"/>
</dbReference>
<evidence type="ECO:0000313" key="2">
    <source>
        <dbReference type="EMBL" id="CBZ50868.1"/>
    </source>
</evidence>
<dbReference type="InParanoid" id="F0VB46"/>
<reference evidence="3" key="1">
    <citation type="journal article" date="2012" name="PLoS Pathog.">
        <title>Comparative genomics of the apicomplexan parasites Toxoplasma gondii and Neospora caninum: Coccidia differing in host range and transmission strategy.</title>
        <authorList>
            <person name="Reid A.J."/>
            <person name="Vermont S.J."/>
            <person name="Cotton J.A."/>
            <person name="Harris D."/>
            <person name="Hill-Cawthorne G.A."/>
            <person name="Konen-Waisman S."/>
            <person name="Latham S.M."/>
            <person name="Mourier T."/>
            <person name="Norton R."/>
            <person name="Quail M.A."/>
            <person name="Sanders M."/>
            <person name="Shanmugam D."/>
            <person name="Sohal A."/>
            <person name="Wasmuth J.D."/>
            <person name="Brunk B."/>
            <person name="Grigg M.E."/>
            <person name="Howard J.C."/>
            <person name="Parkinson J."/>
            <person name="Roos D.S."/>
            <person name="Trees A.J."/>
            <person name="Berriman M."/>
            <person name="Pain A."/>
            <person name="Wastling J.M."/>
        </authorList>
    </citation>
    <scope>NUCLEOTIDE SEQUENCE [LARGE SCALE GENOMIC DNA]</scope>
    <source>
        <strain evidence="3">Liverpool</strain>
    </source>
</reference>
<feature type="region of interest" description="Disordered" evidence="1">
    <location>
        <begin position="1"/>
        <end position="45"/>
    </location>
</feature>
<sequence length="75" mass="9066">MSRFRAETVPPKRHDDDNDFNDDDRGNNVDDRDDNDDNDNDEQHYLFISTDERHAKRSWYTIHFYDRSCDKAAQK</sequence>
<dbReference type="VEuPathDB" id="ToxoDB:NCLIV_039430"/>
<proteinExistence type="predicted"/>
<name>F0VB46_NEOCL</name>
<gene>
    <name evidence="2" type="ORF">NCLIV_039430</name>
</gene>
<dbReference type="GeneID" id="13441902"/>